<dbReference type="RefSeq" id="WP_078415692.1">
    <property type="nucleotide sequence ID" value="NZ_MCRK01000043.1"/>
</dbReference>
<dbReference type="Proteomes" id="UP000189728">
    <property type="component" value="Unassembled WGS sequence"/>
</dbReference>
<accession>A0AAX0L873</accession>
<dbReference type="EMBL" id="MCRK01000043">
    <property type="protein sequence ID" value="OPA75071.1"/>
    <property type="molecule type" value="Genomic_DNA"/>
</dbReference>
<sequence>MKDKKDKKDKLDIGLKNYKDKNGDFKSLKDISANYFSDVSDVNLDDFKNTLKEKMNDLLAGFLKYDLATTENLKLAMDGINQSLIGKKERELYELLNAKDEITKKIKSNQDDIRQKLRFSFESAEDIVSNSELKHKDELLNLLNNAIIQETRMLGILKESSQNAFLTTLENGVNIQDTVYQISKSMAYSAIHEGEFDKNRILEISKTIILSAAEVANESHMFAKQLISGAILGTKEGIISSIERIKEQSKYIPDELKLSQNINQLKDIYKDFVDMLKELELSCESPSKDEIRVIIDERLDNAKSKLKRLSEQASEQISDRLNELRLNENISELVNVANEKLEKLKSAINKNGADFNINDRFDHIKKEFDKKTGEKFEEIKSLDLKQEAKKLGDRAYNAAKNFISNFKKDKE</sequence>
<feature type="coiled-coil region" evidence="1">
    <location>
        <begin position="292"/>
        <end position="347"/>
    </location>
</feature>
<organism evidence="2 3">
    <name type="scientific">Campylobacter pinnipediorum subsp. pinnipediorum</name>
    <dbReference type="NCBI Taxonomy" id="1660067"/>
    <lineage>
        <taxon>Bacteria</taxon>
        <taxon>Pseudomonadati</taxon>
        <taxon>Campylobacterota</taxon>
        <taxon>Epsilonproteobacteria</taxon>
        <taxon>Campylobacterales</taxon>
        <taxon>Campylobacteraceae</taxon>
        <taxon>Campylobacter</taxon>
    </lineage>
</organism>
<protein>
    <submittedName>
        <fullName evidence="2">Uncharacterized protein</fullName>
    </submittedName>
</protein>
<evidence type="ECO:0000313" key="2">
    <source>
        <dbReference type="EMBL" id="OPA75071.1"/>
    </source>
</evidence>
<dbReference type="AlphaFoldDB" id="A0AAX0L873"/>
<evidence type="ECO:0000256" key="1">
    <source>
        <dbReference type="SAM" id="Coils"/>
    </source>
</evidence>
<gene>
    <name evidence="2" type="ORF">BFG04_06255</name>
</gene>
<comment type="caution">
    <text evidence="2">The sequence shown here is derived from an EMBL/GenBank/DDBJ whole genome shotgun (WGS) entry which is preliminary data.</text>
</comment>
<reference evidence="2 3" key="1">
    <citation type="submission" date="2016-08" db="EMBL/GenBank/DDBJ databases">
        <title>Campylobacter species from sea mammals.</title>
        <authorList>
            <person name="Gilbert M.J."/>
            <person name="Byrne B.A."/>
            <person name="Zomer A.L."/>
            <person name="Wagenaar J.A."/>
        </authorList>
    </citation>
    <scope>NUCLEOTIDE SEQUENCE [LARGE SCALE GENOMIC DNA]</scope>
    <source>
        <strain evidence="2 3">1105248</strain>
    </source>
</reference>
<keyword evidence="1" id="KW-0175">Coiled coil</keyword>
<proteinExistence type="predicted"/>
<evidence type="ECO:0000313" key="3">
    <source>
        <dbReference type="Proteomes" id="UP000189728"/>
    </source>
</evidence>
<name>A0AAX0L873_9BACT</name>